<comment type="subcellular location">
    <subcellularLocation>
        <location evidence="11 12">Cell membrane</location>
        <topology evidence="11 12">Multi-pass membrane protein</topology>
    </subcellularLocation>
    <subcellularLocation>
        <location evidence="1">Membrane</location>
        <topology evidence="1">Multi-pass membrane protein</topology>
    </subcellularLocation>
</comment>
<dbReference type="HAMAP" id="MF_01393">
    <property type="entry name" value="ATP_synth_a_bact"/>
    <property type="match status" value="1"/>
</dbReference>
<dbReference type="InterPro" id="IPR045082">
    <property type="entry name" value="ATP_syn_F0_a_bact/chloroplast"/>
</dbReference>
<evidence type="ECO:0000256" key="7">
    <source>
        <dbReference type="ARBA" id="ARBA00022989"/>
    </source>
</evidence>
<dbReference type="GO" id="GO:0045259">
    <property type="term" value="C:proton-transporting ATP synthase complex"/>
    <property type="evidence" value="ECO:0007669"/>
    <property type="project" value="UniProtKB-KW"/>
</dbReference>
<proteinExistence type="inferred from homology"/>
<feature type="transmembrane region" description="Helical" evidence="11">
    <location>
        <begin position="109"/>
        <end position="126"/>
    </location>
</feature>
<evidence type="ECO:0000256" key="12">
    <source>
        <dbReference type="RuleBase" id="RU000483"/>
    </source>
</evidence>
<evidence type="ECO:0000256" key="2">
    <source>
        <dbReference type="ARBA" id="ARBA00006810"/>
    </source>
</evidence>
<keyword evidence="4 11" id="KW-0138">CF(0)</keyword>
<dbReference type="InterPro" id="IPR035908">
    <property type="entry name" value="F0_ATP_A_sf"/>
</dbReference>
<name>A0A1B0ZMM7_9RHOB</name>
<dbReference type="GO" id="GO:0042777">
    <property type="term" value="P:proton motive force-driven plasma membrane ATP synthesis"/>
    <property type="evidence" value="ECO:0007669"/>
    <property type="project" value="TreeGrafter"/>
</dbReference>
<dbReference type="InterPro" id="IPR000568">
    <property type="entry name" value="ATP_synth_F0_asu"/>
</dbReference>
<evidence type="ECO:0000313" key="14">
    <source>
        <dbReference type="Proteomes" id="UP000092565"/>
    </source>
</evidence>
<dbReference type="PRINTS" id="PR00123">
    <property type="entry name" value="ATPASEA"/>
</dbReference>
<evidence type="ECO:0000256" key="6">
    <source>
        <dbReference type="ARBA" id="ARBA00022781"/>
    </source>
</evidence>
<accession>A0A1B0ZMM7</accession>
<keyword evidence="9 11" id="KW-0472">Membrane</keyword>
<evidence type="ECO:0000256" key="1">
    <source>
        <dbReference type="ARBA" id="ARBA00004141"/>
    </source>
</evidence>
<dbReference type="Gene3D" id="1.20.120.220">
    <property type="entry name" value="ATP synthase, F0 complex, subunit A"/>
    <property type="match status" value="1"/>
</dbReference>
<feature type="transmembrane region" description="Helical" evidence="11">
    <location>
        <begin position="173"/>
        <end position="196"/>
    </location>
</feature>
<dbReference type="Proteomes" id="UP000092565">
    <property type="component" value="Chromosome"/>
</dbReference>
<dbReference type="GO" id="GO:0046933">
    <property type="term" value="F:proton-transporting ATP synthase activity, rotational mechanism"/>
    <property type="evidence" value="ECO:0007669"/>
    <property type="project" value="UniProtKB-UniRule"/>
</dbReference>
<evidence type="ECO:0000256" key="10">
    <source>
        <dbReference type="ARBA" id="ARBA00023310"/>
    </source>
</evidence>
<dbReference type="RefSeq" id="WP_065270497.1">
    <property type="nucleotide sequence ID" value="NZ_CP015124.1"/>
</dbReference>
<feature type="transmembrane region" description="Helical" evidence="11">
    <location>
        <begin position="20"/>
        <end position="41"/>
    </location>
</feature>
<evidence type="ECO:0000256" key="4">
    <source>
        <dbReference type="ARBA" id="ARBA00022547"/>
    </source>
</evidence>
<dbReference type="GO" id="GO:0005886">
    <property type="term" value="C:plasma membrane"/>
    <property type="evidence" value="ECO:0007669"/>
    <property type="project" value="UniProtKB-SubCell"/>
</dbReference>
<keyword evidence="11" id="KW-1003">Cell membrane</keyword>
<dbReference type="SUPFAM" id="SSF81336">
    <property type="entry name" value="F1F0 ATP synthase subunit A"/>
    <property type="match status" value="1"/>
</dbReference>
<gene>
    <name evidence="11" type="primary">atpB</name>
    <name evidence="13" type="ORF">JL2886_00437</name>
</gene>
<keyword evidence="3 11" id="KW-0813">Transport</keyword>
<sequence>MDASPLLPDILFHIGPVPISRAVVTTWALMLAMAAFLGIALRKPAHDAGPVQAALEVVLLAIVKQLREILGRDPWPFLPLLGSLFLFLCLANLAAVLPGATPPTGHIETPAALALIVFLSVHFYGLKIRGTGPYLRHYLEPSPLLLPLNILSELTRTFSLMIRLFGNMMSHEFVLAIVVFLTGLLVPVPFLLLGILIGIIQAYIFTVLAAVYIAAAVGAVET</sequence>
<dbReference type="NCBIfam" id="TIGR01131">
    <property type="entry name" value="ATP_synt_6_or_A"/>
    <property type="match status" value="1"/>
</dbReference>
<comment type="function">
    <text evidence="11 12">Key component of the proton channel; it plays a direct role in the translocation of protons across the membrane.</text>
</comment>
<keyword evidence="10 11" id="KW-0066">ATP synthesis</keyword>
<dbReference type="AlphaFoldDB" id="A0A1B0ZMM7"/>
<evidence type="ECO:0000256" key="9">
    <source>
        <dbReference type="ARBA" id="ARBA00023136"/>
    </source>
</evidence>
<keyword evidence="14" id="KW-1185">Reference proteome</keyword>
<keyword evidence="5 11" id="KW-0812">Transmembrane</keyword>
<dbReference type="EMBL" id="CP015124">
    <property type="protein sequence ID" value="ANP35368.1"/>
    <property type="molecule type" value="Genomic_DNA"/>
</dbReference>
<keyword evidence="6 11" id="KW-0375">Hydrogen ion transport</keyword>
<evidence type="ECO:0000256" key="5">
    <source>
        <dbReference type="ARBA" id="ARBA00022692"/>
    </source>
</evidence>
<protein>
    <recommendedName>
        <fullName evidence="11 12">ATP synthase subunit a</fullName>
    </recommendedName>
    <alternativeName>
        <fullName evidence="11">ATP synthase F0 sector subunit a</fullName>
    </alternativeName>
    <alternativeName>
        <fullName evidence="11">F-ATPase subunit 6</fullName>
    </alternativeName>
</protein>
<evidence type="ECO:0000256" key="11">
    <source>
        <dbReference type="HAMAP-Rule" id="MF_01393"/>
    </source>
</evidence>
<reference evidence="13 14" key="1">
    <citation type="submission" date="2016-04" db="EMBL/GenBank/DDBJ databases">
        <authorList>
            <person name="Evans L.H."/>
            <person name="Alamgir A."/>
            <person name="Owens N."/>
            <person name="Weber N.D."/>
            <person name="Virtaneva K."/>
            <person name="Barbian K."/>
            <person name="Babar A."/>
            <person name="Rosenke K."/>
        </authorList>
    </citation>
    <scope>NUCLEOTIDE SEQUENCE [LARGE SCALE GENOMIC DNA]</scope>
    <source>
        <strain evidence="13 14">JL2886</strain>
    </source>
</reference>
<dbReference type="PATRIC" id="fig|60890.4.peg.420"/>
<evidence type="ECO:0000313" key="13">
    <source>
        <dbReference type="EMBL" id="ANP35368.1"/>
    </source>
</evidence>
<keyword evidence="8 11" id="KW-0406">Ion transport</keyword>
<dbReference type="CDD" id="cd00310">
    <property type="entry name" value="ATP-synt_Fo_a_6"/>
    <property type="match status" value="1"/>
</dbReference>
<dbReference type="PANTHER" id="PTHR42823:SF3">
    <property type="entry name" value="ATP SYNTHASE SUBUNIT A, CHLOROPLASTIC"/>
    <property type="match status" value="1"/>
</dbReference>
<evidence type="ECO:0000256" key="3">
    <source>
        <dbReference type="ARBA" id="ARBA00022448"/>
    </source>
</evidence>
<feature type="transmembrane region" description="Helical" evidence="11">
    <location>
        <begin position="202"/>
        <end position="220"/>
    </location>
</feature>
<dbReference type="OrthoDB" id="9789241at2"/>
<organism evidence="13 14">
    <name type="scientific">Phaeobacter gallaeciensis</name>
    <dbReference type="NCBI Taxonomy" id="60890"/>
    <lineage>
        <taxon>Bacteria</taxon>
        <taxon>Pseudomonadati</taxon>
        <taxon>Pseudomonadota</taxon>
        <taxon>Alphaproteobacteria</taxon>
        <taxon>Rhodobacterales</taxon>
        <taxon>Roseobacteraceae</taxon>
        <taxon>Phaeobacter</taxon>
    </lineage>
</organism>
<dbReference type="PANTHER" id="PTHR42823">
    <property type="entry name" value="ATP SYNTHASE SUBUNIT A, CHLOROPLASTIC"/>
    <property type="match status" value="1"/>
</dbReference>
<dbReference type="Pfam" id="PF00119">
    <property type="entry name" value="ATP-synt_A"/>
    <property type="match status" value="1"/>
</dbReference>
<feature type="transmembrane region" description="Helical" evidence="11">
    <location>
        <begin position="77"/>
        <end position="97"/>
    </location>
</feature>
<keyword evidence="7 11" id="KW-1133">Transmembrane helix</keyword>
<evidence type="ECO:0000256" key="8">
    <source>
        <dbReference type="ARBA" id="ARBA00023065"/>
    </source>
</evidence>
<comment type="similarity">
    <text evidence="2 11 12">Belongs to the ATPase A chain family.</text>
</comment>